<keyword evidence="1" id="KW-1185">Reference proteome</keyword>
<dbReference type="Gene3D" id="3.30.470.20">
    <property type="entry name" value="ATP-grasp fold, B domain"/>
    <property type="match status" value="1"/>
</dbReference>
<accession>A0A914IBV8</accession>
<proteinExistence type="predicted"/>
<dbReference type="AlphaFoldDB" id="A0A914IBV8"/>
<dbReference type="Proteomes" id="UP000887572">
    <property type="component" value="Unplaced"/>
</dbReference>
<dbReference type="WBParaSite" id="Gr19_v10_g9173.t1">
    <property type="protein sequence ID" value="Gr19_v10_g9173.t1"/>
    <property type="gene ID" value="Gr19_v10_g9173"/>
</dbReference>
<name>A0A914IBV8_GLORO</name>
<evidence type="ECO:0000313" key="1">
    <source>
        <dbReference type="Proteomes" id="UP000887572"/>
    </source>
</evidence>
<reference evidence="2" key="1">
    <citation type="submission" date="2022-11" db="UniProtKB">
        <authorList>
            <consortium name="WormBaseParasite"/>
        </authorList>
    </citation>
    <scope>IDENTIFICATION</scope>
</reference>
<organism evidence="1 2">
    <name type="scientific">Globodera rostochiensis</name>
    <name type="common">Golden nematode worm</name>
    <name type="synonym">Heterodera rostochiensis</name>
    <dbReference type="NCBI Taxonomy" id="31243"/>
    <lineage>
        <taxon>Eukaryota</taxon>
        <taxon>Metazoa</taxon>
        <taxon>Ecdysozoa</taxon>
        <taxon>Nematoda</taxon>
        <taxon>Chromadorea</taxon>
        <taxon>Rhabditida</taxon>
        <taxon>Tylenchina</taxon>
        <taxon>Tylenchomorpha</taxon>
        <taxon>Tylenchoidea</taxon>
        <taxon>Heteroderidae</taxon>
        <taxon>Heteroderinae</taxon>
        <taxon>Globodera</taxon>
    </lineage>
</organism>
<sequence length="172" mass="19452">MGMVLLWLGWHEQRRLPGRTDRMSTVRMQTKPKSVRMSTARMQTKPKSVRMSTVRMQTKPKLDHFIRPNTEPALNVDATPELGIFGCLIGNTEINHFIRPNTEPALNVDVTPELGIFGCLIGNMETGKVSYFSRTGHMMKTKLASVERAESGRDTVSAIRHIWSRSVIGKMK</sequence>
<protein>
    <submittedName>
        <fullName evidence="2">Uncharacterized protein</fullName>
    </submittedName>
</protein>
<evidence type="ECO:0000313" key="2">
    <source>
        <dbReference type="WBParaSite" id="Gr19_v10_g9173.t1"/>
    </source>
</evidence>